<feature type="compositionally biased region" description="Basic residues" evidence="2">
    <location>
        <begin position="133"/>
        <end position="147"/>
    </location>
</feature>
<name>A0A7S2EEF5_9STRA</name>
<evidence type="ECO:0000256" key="2">
    <source>
        <dbReference type="SAM" id="MobiDB-lite"/>
    </source>
</evidence>
<gene>
    <name evidence="3" type="ORF">DBRI1063_LOCUS11915</name>
</gene>
<dbReference type="EMBL" id="HBGN01018719">
    <property type="protein sequence ID" value="CAD9331672.1"/>
    <property type="molecule type" value="Transcribed_RNA"/>
</dbReference>
<protein>
    <submittedName>
        <fullName evidence="3">Uncharacterized protein</fullName>
    </submittedName>
</protein>
<evidence type="ECO:0000256" key="1">
    <source>
        <dbReference type="SAM" id="Coils"/>
    </source>
</evidence>
<feature type="compositionally biased region" description="Acidic residues" evidence="2">
    <location>
        <begin position="167"/>
        <end position="176"/>
    </location>
</feature>
<feature type="compositionally biased region" description="Polar residues" evidence="2">
    <location>
        <begin position="63"/>
        <end position="91"/>
    </location>
</feature>
<feature type="compositionally biased region" description="Acidic residues" evidence="2">
    <location>
        <begin position="100"/>
        <end position="109"/>
    </location>
</feature>
<dbReference type="AlphaFoldDB" id="A0A7S2EEF5"/>
<reference evidence="3" key="1">
    <citation type="submission" date="2021-01" db="EMBL/GenBank/DDBJ databases">
        <authorList>
            <person name="Corre E."/>
            <person name="Pelletier E."/>
            <person name="Niang G."/>
            <person name="Scheremetjew M."/>
            <person name="Finn R."/>
            <person name="Kale V."/>
            <person name="Holt S."/>
            <person name="Cochrane G."/>
            <person name="Meng A."/>
            <person name="Brown T."/>
            <person name="Cohen L."/>
        </authorList>
    </citation>
    <scope>NUCLEOTIDE SEQUENCE</scope>
    <source>
        <strain evidence="3">Pop2</strain>
    </source>
</reference>
<feature type="region of interest" description="Disordered" evidence="2">
    <location>
        <begin position="42"/>
        <end position="226"/>
    </location>
</feature>
<keyword evidence="1" id="KW-0175">Coiled coil</keyword>
<evidence type="ECO:0000313" key="3">
    <source>
        <dbReference type="EMBL" id="CAD9331672.1"/>
    </source>
</evidence>
<organism evidence="3">
    <name type="scientific">Ditylum brightwellii</name>
    <dbReference type="NCBI Taxonomy" id="49249"/>
    <lineage>
        <taxon>Eukaryota</taxon>
        <taxon>Sar</taxon>
        <taxon>Stramenopiles</taxon>
        <taxon>Ochrophyta</taxon>
        <taxon>Bacillariophyta</taxon>
        <taxon>Mediophyceae</taxon>
        <taxon>Lithodesmiophycidae</taxon>
        <taxon>Lithodesmiales</taxon>
        <taxon>Lithodesmiaceae</taxon>
        <taxon>Ditylum</taxon>
    </lineage>
</organism>
<sequence>MQPTYFADIPWYIIKKRIRNKKSFTPVPGGDTKWRITAPEVIPKPKMRGNSFAKSQAIVHAQPESQPDEASSALISSTADVDGTISAQKSVKSSRKPRLEEEDSDDSDETAQKRQRKVVSYHDLDDSDDEVRRKKRRRKKKKGKKSASKQGSNQDNPEIVISNESSSGEESDDDSDSSGLERELLDNVGDAVAEAYEMSTPKSEPDEVGSISGISNSPKDGDVPTENERLGAKVKVFAGSLQLKNIEVGKLKGDLQQARAQHVVEIYHAKTTNEKLEEELQQLKNQNEKNKQAMMKLVHAVKEQRETLKFVRKEKEMMQRETLHLKDREKTNEELLKGEQERVKLLESRVQHYQSQLEDVDEYQGINENGITGESKSNLNGHTQNASAGTSLQSLLGANSASGARADTGGGLDGDSSLGSIQFIDLC</sequence>
<feature type="region of interest" description="Disordered" evidence="2">
    <location>
        <begin position="367"/>
        <end position="387"/>
    </location>
</feature>
<feature type="coiled-coil region" evidence="1">
    <location>
        <begin position="266"/>
        <end position="356"/>
    </location>
</feature>
<accession>A0A7S2EEF5</accession>
<proteinExistence type="predicted"/>